<keyword evidence="1" id="KW-1133">Transmembrane helix</keyword>
<keyword evidence="1" id="KW-0812">Transmembrane</keyword>
<dbReference type="InterPro" id="IPR036259">
    <property type="entry name" value="MFS_trans_sf"/>
</dbReference>
<evidence type="ECO:0008006" key="3">
    <source>
        <dbReference type="Google" id="ProtNLM"/>
    </source>
</evidence>
<dbReference type="OrthoDB" id="77478at2759"/>
<protein>
    <recommendedName>
        <fullName evidence="3">Major facilitator superfamily (MFS) profile domain-containing protein</fullName>
    </recommendedName>
</protein>
<comment type="caution">
    <text evidence="2">The sequence shown here is derived from an EMBL/GenBank/DDBJ whole genome shotgun (WGS) entry which is preliminary data.</text>
</comment>
<feature type="transmembrane region" description="Helical" evidence="1">
    <location>
        <begin position="135"/>
        <end position="157"/>
    </location>
</feature>
<accession>A0A6A4Z768</accession>
<organism evidence="2">
    <name type="scientific">Aphanomyces stellatus</name>
    <dbReference type="NCBI Taxonomy" id="120398"/>
    <lineage>
        <taxon>Eukaryota</taxon>
        <taxon>Sar</taxon>
        <taxon>Stramenopiles</taxon>
        <taxon>Oomycota</taxon>
        <taxon>Saprolegniomycetes</taxon>
        <taxon>Saprolegniales</taxon>
        <taxon>Verrucalvaceae</taxon>
        <taxon>Aphanomyces</taxon>
    </lineage>
</organism>
<dbReference type="AlphaFoldDB" id="A0A6A4Z768"/>
<feature type="transmembrane region" description="Helical" evidence="1">
    <location>
        <begin position="109"/>
        <end position="129"/>
    </location>
</feature>
<feature type="non-terminal residue" evidence="2">
    <location>
        <position position="1"/>
    </location>
</feature>
<sequence length="291" mass="32154">NYEVVQRELEGTDGHYFQQVRAMSLVQCIVSTDFIFLYIAFVANVVPLLMFVPQVSDMARKVWLLSNDELNAMLLKAYGANILGRFTAPLVSDGLMRLLYANPAFMRKAVFQSLLAIQFLALALIGHSITDARRIQWLACALTFCSGGGLAVMPCFITDMFGVYHSGTMYGLILTGYSLGGVVVGYTSAAVDISYATLERQVNLLAILVTVGCVLMFLVRTNSMDRFFLGYQYSVCGKILVQVPFYNPNIVRDTCIDDGVPVLTSTTTHPAEFSLWDRDLDGAMYGIGMDE</sequence>
<keyword evidence="1" id="KW-0472">Membrane</keyword>
<gene>
    <name evidence="2" type="ORF">As57867_006811</name>
</gene>
<feature type="transmembrane region" description="Helical" evidence="1">
    <location>
        <begin position="169"/>
        <end position="189"/>
    </location>
</feature>
<feature type="transmembrane region" description="Helical" evidence="1">
    <location>
        <begin position="201"/>
        <end position="219"/>
    </location>
</feature>
<feature type="transmembrane region" description="Helical" evidence="1">
    <location>
        <begin position="34"/>
        <end position="52"/>
    </location>
</feature>
<evidence type="ECO:0000256" key="1">
    <source>
        <dbReference type="SAM" id="Phobius"/>
    </source>
</evidence>
<dbReference type="EMBL" id="VJMH01003399">
    <property type="protein sequence ID" value="KAF0706069.1"/>
    <property type="molecule type" value="Genomic_DNA"/>
</dbReference>
<evidence type="ECO:0000313" key="2">
    <source>
        <dbReference type="EMBL" id="KAF0706069.1"/>
    </source>
</evidence>
<reference evidence="2" key="1">
    <citation type="submission" date="2019-06" db="EMBL/GenBank/DDBJ databases">
        <title>Genomics analysis of Aphanomyces spp. identifies a new class of oomycete effector associated with host adaptation.</title>
        <authorList>
            <person name="Gaulin E."/>
        </authorList>
    </citation>
    <scope>NUCLEOTIDE SEQUENCE</scope>
    <source>
        <strain evidence="2">CBS 578.67</strain>
    </source>
</reference>
<proteinExistence type="predicted"/>
<dbReference type="SUPFAM" id="SSF103473">
    <property type="entry name" value="MFS general substrate transporter"/>
    <property type="match status" value="1"/>
</dbReference>
<name>A0A6A4Z768_9STRA</name>